<evidence type="ECO:0000313" key="3">
    <source>
        <dbReference type="EMBL" id="CAA9470726.1"/>
    </source>
</evidence>
<accession>A0A6J4RD78</accession>
<feature type="domain" description="VanZ-like" evidence="2">
    <location>
        <begin position="38"/>
        <end position="108"/>
    </location>
</feature>
<keyword evidence="1" id="KW-1133">Transmembrane helix</keyword>
<sequence length="134" mass="14159">MVGLAGLASRFLPPLLLMGAIFFLSAQPGLNSGLGVWDTVLRKLAHMIEFGLLWLLWWRALGYGSPLPAIAIALAYAASDELHQTFVPDRAGSPVDWAIDAAGVGLAGAAVALWSRLAPERAPRFGAPRDSAPV</sequence>
<evidence type="ECO:0000256" key="1">
    <source>
        <dbReference type="SAM" id="Phobius"/>
    </source>
</evidence>
<evidence type="ECO:0000259" key="2">
    <source>
        <dbReference type="Pfam" id="PF04892"/>
    </source>
</evidence>
<proteinExistence type="predicted"/>
<dbReference type="Pfam" id="PF04892">
    <property type="entry name" value="VanZ"/>
    <property type="match status" value="1"/>
</dbReference>
<dbReference type="EMBL" id="CADCVJ010000087">
    <property type="protein sequence ID" value="CAA9470726.1"/>
    <property type="molecule type" value="Genomic_DNA"/>
</dbReference>
<gene>
    <name evidence="3" type="ORF">AVDCRST_MAG38-1279</name>
</gene>
<feature type="transmembrane region" description="Helical" evidence="1">
    <location>
        <begin position="51"/>
        <end position="77"/>
    </location>
</feature>
<name>A0A6J4RD78_9ACTN</name>
<reference evidence="3" key="1">
    <citation type="submission" date="2020-02" db="EMBL/GenBank/DDBJ databases">
        <authorList>
            <person name="Meier V. D."/>
        </authorList>
    </citation>
    <scope>NUCLEOTIDE SEQUENCE</scope>
    <source>
        <strain evidence="3">AVDCRST_MAG38</strain>
    </source>
</reference>
<dbReference type="AlphaFoldDB" id="A0A6J4RD78"/>
<feature type="transmembrane region" description="Helical" evidence="1">
    <location>
        <begin position="12"/>
        <end position="30"/>
    </location>
</feature>
<feature type="transmembrane region" description="Helical" evidence="1">
    <location>
        <begin position="97"/>
        <end position="115"/>
    </location>
</feature>
<keyword evidence="1" id="KW-0812">Transmembrane</keyword>
<protein>
    <recommendedName>
        <fullName evidence="2">VanZ-like domain-containing protein</fullName>
    </recommendedName>
</protein>
<dbReference type="NCBIfam" id="NF037970">
    <property type="entry name" value="vanZ_1"/>
    <property type="match status" value="1"/>
</dbReference>
<organism evidence="3">
    <name type="scientific">uncultured Solirubrobacteraceae bacterium</name>
    <dbReference type="NCBI Taxonomy" id="1162706"/>
    <lineage>
        <taxon>Bacteria</taxon>
        <taxon>Bacillati</taxon>
        <taxon>Actinomycetota</taxon>
        <taxon>Thermoleophilia</taxon>
        <taxon>Solirubrobacterales</taxon>
        <taxon>Solirubrobacteraceae</taxon>
        <taxon>environmental samples</taxon>
    </lineage>
</organism>
<keyword evidence="1" id="KW-0472">Membrane</keyword>
<dbReference type="InterPro" id="IPR006976">
    <property type="entry name" value="VanZ-like"/>
</dbReference>